<comment type="similarity">
    <text evidence="1">Belongs to the 5'-AMP-activated protein kinase beta subunit family.</text>
</comment>
<name>A0AAE8ZU86_CAEBR</name>
<dbReference type="Pfam" id="PF16561">
    <property type="entry name" value="AMPK1_CBM"/>
    <property type="match status" value="1"/>
</dbReference>
<evidence type="ECO:0000256" key="7">
    <source>
        <dbReference type="ARBA" id="ARBA00040010"/>
    </source>
</evidence>
<dbReference type="InterPro" id="IPR013783">
    <property type="entry name" value="Ig-like_fold"/>
</dbReference>
<keyword evidence="5" id="KW-0443">Lipid metabolism</keyword>
<evidence type="ECO:0000256" key="4">
    <source>
        <dbReference type="ARBA" id="ARBA00022832"/>
    </source>
</evidence>
<dbReference type="PANTHER" id="PTHR10343:SF84">
    <property type="entry name" value="5'-AMP-ACTIVATED PROTEIN KINASE SUBUNIT BETA-1"/>
    <property type="match status" value="1"/>
</dbReference>
<gene>
    <name evidence="10" type="ORF">L3Y34_013521</name>
</gene>
<dbReference type="GO" id="GO:0005737">
    <property type="term" value="C:cytoplasm"/>
    <property type="evidence" value="ECO:0007669"/>
    <property type="project" value="UniProtKB-ARBA"/>
</dbReference>
<dbReference type="CDD" id="cd02859">
    <property type="entry name" value="E_set_AMPKbeta_like_N"/>
    <property type="match status" value="1"/>
</dbReference>
<protein>
    <recommendedName>
        <fullName evidence="7">5'-AMP-activated protein kinase subunit beta-1</fullName>
    </recommendedName>
</protein>
<dbReference type="PANTHER" id="PTHR10343">
    <property type="entry name" value="5'-AMP-ACTIVATED PROTEIN KINASE , BETA SUBUNIT"/>
    <property type="match status" value="1"/>
</dbReference>
<evidence type="ECO:0000256" key="6">
    <source>
        <dbReference type="ARBA" id="ARBA00025180"/>
    </source>
</evidence>
<dbReference type="InterPro" id="IPR014756">
    <property type="entry name" value="Ig_E-set"/>
</dbReference>
<dbReference type="InterPro" id="IPR050827">
    <property type="entry name" value="CRP1_MDG1_kinase"/>
</dbReference>
<evidence type="ECO:0000256" key="8">
    <source>
        <dbReference type="SAM" id="MobiDB-lite"/>
    </source>
</evidence>
<organism evidence="10 11">
    <name type="scientific">Caenorhabditis briggsae</name>
    <dbReference type="NCBI Taxonomy" id="6238"/>
    <lineage>
        <taxon>Eukaryota</taxon>
        <taxon>Metazoa</taxon>
        <taxon>Ecdysozoa</taxon>
        <taxon>Nematoda</taxon>
        <taxon>Chromadorea</taxon>
        <taxon>Rhabditida</taxon>
        <taxon>Rhabditina</taxon>
        <taxon>Rhabditomorpha</taxon>
        <taxon>Rhabditoidea</taxon>
        <taxon>Rhabditidae</taxon>
        <taxon>Peloderinae</taxon>
        <taxon>Caenorhabditis</taxon>
    </lineage>
</organism>
<accession>A0AAE8ZU86</accession>
<reference evidence="10 11" key="1">
    <citation type="submission" date="2022-05" db="EMBL/GenBank/DDBJ databases">
        <title>Chromosome-level reference genomes for two strains of Caenorhabditis briggsae: an improved platform for comparative genomics.</title>
        <authorList>
            <person name="Stevens L."/>
            <person name="Andersen E.C."/>
        </authorList>
    </citation>
    <scope>NUCLEOTIDE SEQUENCE [LARGE SCALE GENOMIC DNA]</scope>
    <source>
        <strain evidence="10">QX1410_ONT</strain>
        <tissue evidence="10">Whole-organism</tissue>
    </source>
</reference>
<feature type="compositionally biased region" description="Basic and acidic residues" evidence="8">
    <location>
        <begin position="10"/>
        <end position="22"/>
    </location>
</feature>
<dbReference type="Proteomes" id="UP000827892">
    <property type="component" value="Chromosome X"/>
</dbReference>
<proteinExistence type="inferred from homology"/>
<evidence type="ECO:0000313" key="10">
    <source>
        <dbReference type="EMBL" id="ULT84889.1"/>
    </source>
</evidence>
<evidence type="ECO:0000256" key="3">
    <source>
        <dbReference type="ARBA" id="ARBA00022553"/>
    </source>
</evidence>
<dbReference type="EMBL" id="CP090896">
    <property type="protein sequence ID" value="ULT84889.1"/>
    <property type="molecule type" value="Genomic_DNA"/>
</dbReference>
<evidence type="ECO:0000256" key="5">
    <source>
        <dbReference type="ARBA" id="ARBA00023098"/>
    </source>
</evidence>
<dbReference type="GO" id="GO:0006631">
    <property type="term" value="P:fatty acid metabolic process"/>
    <property type="evidence" value="ECO:0007669"/>
    <property type="project" value="UniProtKB-KW"/>
</dbReference>
<dbReference type="Gene3D" id="2.60.40.10">
    <property type="entry name" value="Immunoglobulins"/>
    <property type="match status" value="1"/>
</dbReference>
<keyword evidence="2" id="KW-0444">Lipid biosynthesis</keyword>
<evidence type="ECO:0000313" key="11">
    <source>
        <dbReference type="Proteomes" id="UP000827892"/>
    </source>
</evidence>
<keyword evidence="4" id="KW-0276">Fatty acid metabolism</keyword>
<evidence type="ECO:0000256" key="2">
    <source>
        <dbReference type="ARBA" id="ARBA00022516"/>
    </source>
</evidence>
<dbReference type="FunFam" id="2.60.40.10:FF:000139">
    <property type="entry name" value="Protein kinase AMP-activated non-catalytic subunit beta 1"/>
    <property type="match status" value="1"/>
</dbReference>
<dbReference type="SUPFAM" id="SSF81296">
    <property type="entry name" value="E set domains"/>
    <property type="match status" value="1"/>
</dbReference>
<comment type="function">
    <text evidence="6">Non-catalytic subunit of AMP-activated protein kinase (AMPK), an energy sensor protein kinase that plays a key role in regulating cellular energy metabolism. In response to reduction of intracellular ATP levels, AMPK activates energy-producing pathways and inhibits energy-consuming processes: inhibits protein, carbohydrate and lipid biosynthesis, as well as cell growth and proliferation. AMPK acts via direct phosphorylation of metabolic enzymes, and by longer-term effects via phosphorylation of transcription regulators. Also acts as a regulator of cellular polarity by remodeling the actin cytoskeleton; probably by indirectly activating myosin. Beta non-catalytic subunit acts as a scaffold on which the AMPK complex assembles, via its C-terminus that bridges alpha (PRKAA1 or PRKAA2) and gamma subunits (PRKAG1, PRKAG2 or PRKAG3).</text>
</comment>
<evidence type="ECO:0000259" key="9">
    <source>
        <dbReference type="Pfam" id="PF16561"/>
    </source>
</evidence>
<dbReference type="AlphaFoldDB" id="A0AAE8ZU86"/>
<keyword evidence="3" id="KW-0597">Phosphoprotein</keyword>
<feature type="region of interest" description="Disordered" evidence="8">
    <location>
        <begin position="1"/>
        <end position="41"/>
    </location>
</feature>
<sequence length="145" mass="16267">MGNNQPGGMYKRDRPFDSEKGGSKSRTGAPSASPPNEDECPVQMKIAKSDDKTKLFPVVFKWNQANTSARNVAICGSWDKWNQRIPLVKSSGDFSTIVDLEPGKHEYKFYVDHKWVVDDNQQKTSNHLGGENNVVMIDEADYEVS</sequence>
<dbReference type="InterPro" id="IPR032640">
    <property type="entry name" value="AMPK1_CBM"/>
</dbReference>
<feature type="domain" description="AMP-activated protein kinase glycogen-binding" evidence="9">
    <location>
        <begin position="57"/>
        <end position="142"/>
    </location>
</feature>
<evidence type="ECO:0000256" key="1">
    <source>
        <dbReference type="ARBA" id="ARBA00010926"/>
    </source>
</evidence>